<dbReference type="VEuPathDB" id="FungiDB:RhiirA1_542994"/>
<dbReference type="AlphaFoldDB" id="A0A2N0NMW5"/>
<dbReference type="SUPFAM" id="SSF56112">
    <property type="entry name" value="Protein kinase-like (PK-like)"/>
    <property type="match status" value="1"/>
</dbReference>
<dbReference type="VEuPathDB" id="FungiDB:FUN_003631"/>
<proteinExistence type="predicted"/>
<evidence type="ECO:0000313" key="2">
    <source>
        <dbReference type="Proteomes" id="UP000232722"/>
    </source>
</evidence>
<evidence type="ECO:0000313" key="1">
    <source>
        <dbReference type="EMBL" id="PKB95909.1"/>
    </source>
</evidence>
<reference evidence="1 2" key="2">
    <citation type="submission" date="2017-09" db="EMBL/GenBank/DDBJ databases">
        <title>Extensive intraspecific genome diversity in a model arbuscular mycorrhizal fungus.</title>
        <authorList>
            <person name="Chen E.C."/>
            <person name="Morin E."/>
            <person name="Beaudet D."/>
            <person name="Noel J."/>
            <person name="Ndikumana S."/>
            <person name="Charron P."/>
            <person name="St-Onge C."/>
            <person name="Giorgi J."/>
            <person name="Grigoriev I.V."/>
            <person name="Roux C."/>
            <person name="Martin F.M."/>
            <person name="Corradi N."/>
        </authorList>
    </citation>
    <scope>NUCLEOTIDE SEQUENCE [LARGE SCALE GENOMIC DNA]</scope>
    <source>
        <strain evidence="1 2">A5</strain>
    </source>
</reference>
<organism evidence="1 2">
    <name type="scientific">Rhizophagus irregularis</name>
    <dbReference type="NCBI Taxonomy" id="588596"/>
    <lineage>
        <taxon>Eukaryota</taxon>
        <taxon>Fungi</taxon>
        <taxon>Fungi incertae sedis</taxon>
        <taxon>Mucoromycota</taxon>
        <taxon>Glomeromycotina</taxon>
        <taxon>Glomeromycetes</taxon>
        <taxon>Glomerales</taxon>
        <taxon>Glomeraceae</taxon>
        <taxon>Rhizophagus</taxon>
    </lineage>
</organism>
<accession>A0A2N0NMW5</accession>
<gene>
    <name evidence="1" type="ORF">RhiirA5_507129</name>
</gene>
<evidence type="ECO:0008006" key="3">
    <source>
        <dbReference type="Google" id="ProtNLM"/>
    </source>
</evidence>
<sequence length="342" mass="39254">MSYSLNCLVLGQPTAKIFNIFYSKLFSVSVGIQVKFDELTVAGFKQVLSEKCKITEMNVWKVKLSFSEIENISKEDDIKNCDDCKKIDNNPMLYFKTYYNADDKKPEPGYLHIFIVPTSIDIPNKRIKLEGKVVNWWFVPSINTLAFGDLPLIFAFAAVGSNIQFYYFHKVESSTTPKREKIGDVLLLGTEVKSNNYLAIKSVINVIRIIRTFKHYGFVETPRLKLFKIIRRKDSTAITIKTEEIRKSINVANIVDLEAARIGDERDTLIISAPEYENGTDTCQASGDIWMIGKLMDEVKFTLSEKAQNFRDKLIIEDFNLRLTATDALKDDWIEEMDDLME</sequence>
<dbReference type="InterPro" id="IPR011009">
    <property type="entry name" value="Kinase-like_dom_sf"/>
</dbReference>
<dbReference type="Proteomes" id="UP000232722">
    <property type="component" value="Unassembled WGS sequence"/>
</dbReference>
<dbReference type="EMBL" id="LLXJ01004335">
    <property type="protein sequence ID" value="PKB95909.1"/>
    <property type="molecule type" value="Genomic_DNA"/>
</dbReference>
<name>A0A2N0NMW5_9GLOM</name>
<dbReference type="VEuPathDB" id="FungiDB:RhiirA1_477625"/>
<protein>
    <recommendedName>
        <fullName evidence="3">Crinkler family protein</fullName>
    </recommendedName>
</protein>
<reference evidence="1 2" key="1">
    <citation type="submission" date="2016-04" db="EMBL/GenBank/DDBJ databases">
        <title>Genome analyses suggest a sexual origin of heterokaryosis in a supposedly ancient asexual fungus.</title>
        <authorList>
            <person name="Ropars J."/>
            <person name="Sedzielewska K."/>
            <person name="Noel J."/>
            <person name="Charron P."/>
            <person name="Farinelli L."/>
            <person name="Marton T."/>
            <person name="Kruger M."/>
            <person name="Pelin A."/>
            <person name="Brachmann A."/>
            <person name="Corradi N."/>
        </authorList>
    </citation>
    <scope>NUCLEOTIDE SEQUENCE [LARGE SCALE GENOMIC DNA]</scope>
    <source>
        <strain evidence="1 2">A5</strain>
    </source>
</reference>
<comment type="caution">
    <text evidence="1">The sequence shown here is derived from an EMBL/GenBank/DDBJ whole genome shotgun (WGS) entry which is preliminary data.</text>
</comment>